<proteinExistence type="predicted"/>
<reference evidence="1 2" key="1">
    <citation type="journal article" date="2019" name="Int. J. Syst. Evol. Microbiol.">
        <title>The Global Catalogue of Microorganisms (GCM) 10K type strain sequencing project: providing services to taxonomists for standard genome sequencing and annotation.</title>
        <authorList>
            <consortium name="The Broad Institute Genomics Platform"/>
            <consortium name="The Broad Institute Genome Sequencing Center for Infectious Disease"/>
            <person name="Wu L."/>
            <person name="Ma J."/>
        </authorList>
    </citation>
    <scope>NUCLEOTIDE SEQUENCE [LARGE SCALE GENOMIC DNA]</scope>
    <source>
        <strain evidence="1 2">JCM 1417</strain>
    </source>
</reference>
<sequence length="50" mass="5867">MDVSVCFFWTTQSNEVLEISLNKGEYFPNSQNAIIQLELFNNFDYVPVNF</sequence>
<name>A0ABN1KY39_CLOSU</name>
<dbReference type="Proteomes" id="UP001501047">
    <property type="component" value="Unassembled WGS sequence"/>
</dbReference>
<comment type="caution">
    <text evidence="1">The sequence shown here is derived from an EMBL/GenBank/DDBJ whole genome shotgun (WGS) entry which is preliminary data.</text>
</comment>
<gene>
    <name evidence="1" type="ORF">GCM10008908_35120</name>
</gene>
<organism evidence="1 2">
    <name type="scientific">Clostridium subterminale</name>
    <dbReference type="NCBI Taxonomy" id="1550"/>
    <lineage>
        <taxon>Bacteria</taxon>
        <taxon>Bacillati</taxon>
        <taxon>Bacillota</taxon>
        <taxon>Clostridia</taxon>
        <taxon>Eubacteriales</taxon>
        <taxon>Clostridiaceae</taxon>
        <taxon>Clostridium</taxon>
    </lineage>
</organism>
<dbReference type="EMBL" id="BAAACI010000008">
    <property type="protein sequence ID" value="GAA0778346.1"/>
    <property type="molecule type" value="Genomic_DNA"/>
</dbReference>
<evidence type="ECO:0000313" key="2">
    <source>
        <dbReference type="Proteomes" id="UP001501047"/>
    </source>
</evidence>
<accession>A0ABN1KY39</accession>
<evidence type="ECO:0000313" key="1">
    <source>
        <dbReference type="EMBL" id="GAA0778346.1"/>
    </source>
</evidence>
<protein>
    <submittedName>
        <fullName evidence="1">Uncharacterized protein</fullName>
    </submittedName>
</protein>
<keyword evidence="2" id="KW-1185">Reference proteome</keyword>